<dbReference type="InterPro" id="IPR025333">
    <property type="entry name" value="DUF4239"/>
</dbReference>
<keyword evidence="3" id="KW-1185">Reference proteome</keyword>
<keyword evidence="1" id="KW-0812">Transmembrane</keyword>
<gene>
    <name evidence="2" type="ORF">FB566_1106</name>
</gene>
<evidence type="ECO:0000313" key="3">
    <source>
        <dbReference type="Proteomes" id="UP000317043"/>
    </source>
</evidence>
<evidence type="ECO:0000313" key="2">
    <source>
        <dbReference type="EMBL" id="TQL75599.1"/>
    </source>
</evidence>
<dbReference type="Pfam" id="PF14023">
    <property type="entry name" value="Bestrophin-like"/>
    <property type="match status" value="1"/>
</dbReference>
<comment type="caution">
    <text evidence="2">The sequence shown here is derived from an EMBL/GenBank/DDBJ whole genome shotgun (WGS) entry which is preliminary data.</text>
</comment>
<name>A0A543ASN9_9ACTN</name>
<feature type="transmembrane region" description="Helical" evidence="1">
    <location>
        <begin position="40"/>
        <end position="64"/>
    </location>
</feature>
<dbReference type="OrthoDB" id="940913at2"/>
<keyword evidence="1" id="KW-0472">Membrane</keyword>
<feature type="transmembrane region" description="Helical" evidence="1">
    <location>
        <begin position="181"/>
        <end position="201"/>
    </location>
</feature>
<evidence type="ECO:0000256" key="1">
    <source>
        <dbReference type="SAM" id="Phobius"/>
    </source>
</evidence>
<dbReference type="Proteomes" id="UP000317043">
    <property type="component" value="Unassembled WGS sequence"/>
</dbReference>
<keyword evidence="1" id="KW-1133">Transmembrane helix</keyword>
<organism evidence="2 3">
    <name type="scientific">Stackebrandtia endophytica</name>
    <dbReference type="NCBI Taxonomy" id="1496996"/>
    <lineage>
        <taxon>Bacteria</taxon>
        <taxon>Bacillati</taxon>
        <taxon>Actinomycetota</taxon>
        <taxon>Actinomycetes</taxon>
        <taxon>Glycomycetales</taxon>
        <taxon>Glycomycetaceae</taxon>
        <taxon>Stackebrandtia</taxon>
    </lineage>
</organism>
<dbReference type="AlphaFoldDB" id="A0A543ASN9"/>
<dbReference type="EMBL" id="VFOW01000001">
    <property type="protein sequence ID" value="TQL75599.1"/>
    <property type="molecule type" value="Genomic_DNA"/>
</dbReference>
<protein>
    <submittedName>
        <fullName evidence="2">Uncharacterized protein DUF4239</fullName>
    </submittedName>
</protein>
<dbReference type="InParanoid" id="A0A543ASN9"/>
<sequence>MSPLIMGLIIVVAAAVIAGGTALLQQRFSPPQSREGYNEVAGSVFEIVSVLYAIVLAFVLIAVWEDMQDARSITYSESSALVDIFWEAQDLPDEQREEVEALAFEYADRVIEVEWPEMAAHESTGLAGWQIIDTMQSQFDQAIDITDETSLGRAQDAGAAIQELTQARTDRLNMTYGGLSSVMWLVLIAGALLMFGVLLLFGIPGRLAHVIVVVIAASMVALLLFSVYELEYPFARGIAVEPDAYRLALERMTHIR</sequence>
<reference evidence="2 3" key="1">
    <citation type="submission" date="2019-06" db="EMBL/GenBank/DDBJ databases">
        <title>Sequencing the genomes of 1000 actinobacteria strains.</title>
        <authorList>
            <person name="Klenk H.-P."/>
        </authorList>
    </citation>
    <scope>NUCLEOTIDE SEQUENCE [LARGE SCALE GENOMIC DNA]</scope>
    <source>
        <strain evidence="2 3">DSM 45928</strain>
    </source>
</reference>
<accession>A0A543ASN9</accession>
<dbReference type="RefSeq" id="WP_142035715.1">
    <property type="nucleotide sequence ID" value="NZ_JBHTGS010000001.1"/>
</dbReference>
<proteinExistence type="predicted"/>
<feature type="transmembrane region" description="Helical" evidence="1">
    <location>
        <begin position="207"/>
        <end position="228"/>
    </location>
</feature>